<accession>A0AA38HH17</accession>
<name>A0AA38HH17_9CUCU</name>
<dbReference type="SUPFAM" id="SSF52540">
    <property type="entry name" value="P-loop containing nucleoside triphosphate hydrolases"/>
    <property type="match status" value="1"/>
</dbReference>
<dbReference type="PANTHER" id="PTHR11441:SF0">
    <property type="entry name" value="THYMIDINE KINASE, CYTOSOLIC"/>
    <property type="match status" value="1"/>
</dbReference>
<proteinExistence type="inferred from homology"/>
<evidence type="ECO:0000256" key="5">
    <source>
        <dbReference type="ARBA" id="ARBA00022777"/>
    </source>
</evidence>
<sequence length="178" mass="20073">MFAGKTEEFIRSIRRYTYAQFNVLVFKPEIDNRYSDEKIVSHAGASVDAITINSSKEIDDKVRSIKEKVDVVAIDEVQFIDEGIVKVACDMADRGIIVVVNGLDTDFKADPFKNVDKFLVQAEYVKKLSAICRVCGGNANRTQRIVNGNPARKDEPIILVSGNDHYEARCRHCYIKPK</sequence>
<dbReference type="GO" id="GO:0005829">
    <property type="term" value="C:cytosol"/>
    <property type="evidence" value="ECO:0007669"/>
    <property type="project" value="TreeGrafter"/>
</dbReference>
<dbReference type="NCBIfam" id="NF003296">
    <property type="entry name" value="PRK04296.1-1"/>
    <property type="match status" value="1"/>
</dbReference>
<dbReference type="PROSITE" id="PS00603">
    <property type="entry name" value="TK_CELLULAR_TYPE"/>
    <property type="match status" value="1"/>
</dbReference>
<dbReference type="GO" id="GO:0046104">
    <property type="term" value="P:thymidine metabolic process"/>
    <property type="evidence" value="ECO:0007669"/>
    <property type="project" value="TreeGrafter"/>
</dbReference>
<gene>
    <name evidence="13" type="ORF">Zmor_012280</name>
</gene>
<reference evidence="13" key="1">
    <citation type="journal article" date="2023" name="G3 (Bethesda)">
        <title>Whole genome assemblies of Zophobas morio and Tenebrio molitor.</title>
        <authorList>
            <person name="Kaur S."/>
            <person name="Stinson S.A."/>
            <person name="diCenzo G.C."/>
        </authorList>
    </citation>
    <scope>NUCLEOTIDE SEQUENCE</scope>
    <source>
        <strain evidence="13">QUZm001</strain>
    </source>
</reference>
<feature type="binding site" evidence="10">
    <location>
        <position position="166"/>
    </location>
    <ligand>
        <name>substrate</name>
    </ligand>
</feature>
<dbReference type="GO" id="GO:0005524">
    <property type="term" value="F:ATP binding"/>
    <property type="evidence" value="ECO:0007669"/>
    <property type="project" value="UniProtKB-KW"/>
</dbReference>
<dbReference type="SUPFAM" id="SSF57716">
    <property type="entry name" value="Glucocorticoid receptor-like (DNA-binding domain)"/>
    <property type="match status" value="1"/>
</dbReference>
<organism evidence="13 14">
    <name type="scientific">Zophobas morio</name>
    <dbReference type="NCBI Taxonomy" id="2755281"/>
    <lineage>
        <taxon>Eukaryota</taxon>
        <taxon>Metazoa</taxon>
        <taxon>Ecdysozoa</taxon>
        <taxon>Arthropoda</taxon>
        <taxon>Hexapoda</taxon>
        <taxon>Insecta</taxon>
        <taxon>Pterygota</taxon>
        <taxon>Neoptera</taxon>
        <taxon>Endopterygota</taxon>
        <taxon>Coleoptera</taxon>
        <taxon>Polyphaga</taxon>
        <taxon>Cucujiformia</taxon>
        <taxon>Tenebrionidae</taxon>
        <taxon>Zophobas</taxon>
    </lineage>
</organism>
<evidence type="ECO:0000256" key="1">
    <source>
        <dbReference type="ARBA" id="ARBA00007587"/>
    </source>
</evidence>
<dbReference type="Pfam" id="PF00265">
    <property type="entry name" value="TK"/>
    <property type="match status" value="1"/>
</dbReference>
<keyword evidence="4 11" id="KW-0547">Nucleotide-binding</keyword>
<dbReference type="HAMAP" id="MF_00124">
    <property type="entry name" value="Thymidine_kinase"/>
    <property type="match status" value="1"/>
</dbReference>
<evidence type="ECO:0000256" key="3">
    <source>
        <dbReference type="ARBA" id="ARBA00022679"/>
    </source>
</evidence>
<evidence type="ECO:0000256" key="7">
    <source>
        <dbReference type="ARBA" id="ARBA00046642"/>
    </source>
</evidence>
<feature type="active site" description="Proton acceptor" evidence="9">
    <location>
        <position position="76"/>
    </location>
</feature>
<evidence type="ECO:0000256" key="11">
    <source>
        <dbReference type="RuleBase" id="RU000544"/>
    </source>
</evidence>
<dbReference type="InterPro" id="IPR020633">
    <property type="entry name" value="Thymidine_kinase_CS"/>
</dbReference>
<dbReference type="Gene3D" id="3.40.50.300">
    <property type="entry name" value="P-loop containing nucleotide triphosphate hydrolases"/>
    <property type="match status" value="1"/>
</dbReference>
<dbReference type="InterPro" id="IPR027417">
    <property type="entry name" value="P-loop_NTPase"/>
</dbReference>
<evidence type="ECO:0000256" key="6">
    <source>
        <dbReference type="ARBA" id="ARBA00022840"/>
    </source>
</evidence>
<keyword evidence="6 11" id="KW-0067">ATP-binding</keyword>
<dbReference type="EMBL" id="JALNTZ010003886">
    <property type="protein sequence ID" value="KAJ3615807.1"/>
    <property type="molecule type" value="Genomic_DNA"/>
</dbReference>
<dbReference type="PANTHER" id="PTHR11441">
    <property type="entry name" value="THYMIDINE KINASE"/>
    <property type="match status" value="1"/>
</dbReference>
<dbReference type="PIRSF" id="PIRSF035805">
    <property type="entry name" value="TK_cell"/>
    <property type="match status" value="1"/>
</dbReference>
<protein>
    <recommendedName>
        <fullName evidence="11">Thymidine kinase</fullName>
        <ecNumber evidence="11">2.7.1.21</ecNumber>
    </recommendedName>
</protein>
<keyword evidence="5 11" id="KW-0418">Kinase</keyword>
<evidence type="ECO:0000256" key="8">
    <source>
        <dbReference type="ARBA" id="ARBA00048113"/>
    </source>
</evidence>
<keyword evidence="2 11" id="KW-0237">DNA synthesis</keyword>
<comment type="subunit">
    <text evidence="7">Homotetramer. Tetramerization from dimerization is induced by ATP and increases catalytic efficiency due to a high affinity for thymidine. Tetramerization is inhibited by phosphorylation at Ser-13. Interacts (via the KEN box) with FZR1.</text>
</comment>
<keyword evidence="3 11" id="KW-0808">Transferase</keyword>
<evidence type="ECO:0000256" key="10">
    <source>
        <dbReference type="PIRSR" id="PIRSR035805-2"/>
    </source>
</evidence>
<comment type="caution">
    <text evidence="13">The sequence shown here is derived from an EMBL/GenBank/DDBJ whole genome shotgun (WGS) entry which is preliminary data.</text>
</comment>
<dbReference type="Proteomes" id="UP001168821">
    <property type="component" value="Unassembled WGS sequence"/>
</dbReference>
<evidence type="ECO:0000256" key="12">
    <source>
        <dbReference type="RuleBase" id="RU004165"/>
    </source>
</evidence>
<dbReference type="EC" id="2.7.1.21" evidence="11"/>
<dbReference type="AlphaFoldDB" id="A0AA38HH17"/>
<dbReference type="GO" id="GO:0004797">
    <property type="term" value="F:thymidine kinase activity"/>
    <property type="evidence" value="ECO:0007669"/>
    <property type="project" value="UniProtKB-EC"/>
</dbReference>
<evidence type="ECO:0000313" key="13">
    <source>
        <dbReference type="EMBL" id="KAJ3615807.1"/>
    </source>
</evidence>
<dbReference type="Gene3D" id="3.30.60.20">
    <property type="match status" value="1"/>
</dbReference>
<evidence type="ECO:0000256" key="4">
    <source>
        <dbReference type="ARBA" id="ARBA00022741"/>
    </source>
</evidence>
<comment type="catalytic activity">
    <reaction evidence="8">
        <text>thymidine + ATP = dTMP + ADP + H(+)</text>
        <dbReference type="Rhea" id="RHEA:19129"/>
        <dbReference type="ChEBI" id="CHEBI:15378"/>
        <dbReference type="ChEBI" id="CHEBI:17748"/>
        <dbReference type="ChEBI" id="CHEBI:30616"/>
        <dbReference type="ChEBI" id="CHEBI:63528"/>
        <dbReference type="ChEBI" id="CHEBI:456216"/>
        <dbReference type="EC" id="2.7.1.21"/>
    </reaction>
    <physiologicalReaction direction="left-to-right" evidence="8">
        <dbReference type="Rhea" id="RHEA:19130"/>
    </physiologicalReaction>
</comment>
<evidence type="ECO:0000256" key="2">
    <source>
        <dbReference type="ARBA" id="ARBA00022634"/>
    </source>
</evidence>
<evidence type="ECO:0000313" key="14">
    <source>
        <dbReference type="Proteomes" id="UP001168821"/>
    </source>
</evidence>
<comment type="similarity">
    <text evidence="1 12">Belongs to the thymidine kinase family.</text>
</comment>
<dbReference type="GO" id="GO:0071897">
    <property type="term" value="P:DNA biosynthetic process"/>
    <property type="evidence" value="ECO:0007669"/>
    <property type="project" value="UniProtKB-KW"/>
</dbReference>
<keyword evidence="14" id="KW-1185">Reference proteome</keyword>
<evidence type="ECO:0000256" key="9">
    <source>
        <dbReference type="PIRSR" id="PIRSR035805-1"/>
    </source>
</evidence>
<dbReference type="InterPro" id="IPR001267">
    <property type="entry name" value="Thymidine_kinase"/>
</dbReference>